<evidence type="ECO:0000256" key="4">
    <source>
        <dbReference type="ARBA" id="ARBA00023163"/>
    </source>
</evidence>
<reference evidence="7" key="1">
    <citation type="submission" date="2022-12" db="EMBL/GenBank/DDBJ databases">
        <title>New Phytohabitans aurantiacus sp. RD004123 nov., an actinomycete isolated from soil.</title>
        <authorList>
            <person name="Triningsih D.W."/>
            <person name="Harunari E."/>
            <person name="Igarashi Y."/>
        </authorList>
    </citation>
    <scope>NUCLEOTIDE SEQUENCE</scope>
    <source>
        <strain evidence="7">RD004123</strain>
    </source>
</reference>
<keyword evidence="3" id="KW-0238">DNA-binding</keyword>
<dbReference type="CDD" id="cd05466">
    <property type="entry name" value="PBP2_LTTR_substrate"/>
    <property type="match status" value="1"/>
</dbReference>
<dbReference type="Pfam" id="PF00126">
    <property type="entry name" value="HTH_1"/>
    <property type="match status" value="1"/>
</dbReference>
<dbReference type="PROSITE" id="PS50931">
    <property type="entry name" value="HTH_LYSR"/>
    <property type="match status" value="1"/>
</dbReference>
<dbReference type="EMBL" id="BSDI01000007">
    <property type="protein sequence ID" value="GLH96373.1"/>
    <property type="molecule type" value="Genomic_DNA"/>
</dbReference>
<dbReference type="PANTHER" id="PTHR30346">
    <property type="entry name" value="TRANSCRIPTIONAL DUAL REGULATOR HCAR-RELATED"/>
    <property type="match status" value="1"/>
</dbReference>
<evidence type="ECO:0000259" key="6">
    <source>
        <dbReference type="PROSITE" id="PS50931"/>
    </source>
</evidence>
<proteinExistence type="inferred from homology"/>
<feature type="domain" description="HTH lysR-type" evidence="6">
    <location>
        <begin position="20"/>
        <end position="77"/>
    </location>
</feature>
<evidence type="ECO:0000256" key="1">
    <source>
        <dbReference type="ARBA" id="ARBA00009437"/>
    </source>
</evidence>
<dbReference type="InterPro" id="IPR036388">
    <property type="entry name" value="WH-like_DNA-bd_sf"/>
</dbReference>
<dbReference type="Pfam" id="PF03466">
    <property type="entry name" value="LysR_substrate"/>
    <property type="match status" value="1"/>
</dbReference>
<dbReference type="InterPro" id="IPR000847">
    <property type="entry name" value="LysR_HTH_N"/>
</dbReference>
<dbReference type="PRINTS" id="PR00039">
    <property type="entry name" value="HTHLYSR"/>
</dbReference>
<protein>
    <submittedName>
        <fullName evidence="7">LysR family transcriptional regulator</fullName>
    </submittedName>
</protein>
<keyword evidence="8" id="KW-1185">Reference proteome</keyword>
<sequence length="343" mass="37343">MEGVADHPDAVPDHRPESAMRIEQLEYLAAVTRYGSLRRASERLHVSQPALSEAIRKLEQELGVTLLDRHRSGARISLAGRELLQPIVDVLESVDRLKAAAGDQLATRRLLRIGTVNAGTASLVLPAVRAFQAGNGGTAVEVRNLQQDEIQVSLAEGTLDLGLVNLLDGDDVPPELEPTPLLVGRPAAVLPAGHPLATQAEVSADDLRRERFVAMRSGYLMYRFAHRLFGSNLPAAWHSTDGAEMGKMMVAEGIGLTVLPDYSVLGDPLERAGLIVARPLVGDTTVVTMVALHRRQSRVSPAVLDVLRHLRTQAAGVDREARTVRPREQRSRARRTSRQLEAL</sequence>
<comment type="caution">
    <text evidence="7">The sequence shown here is derived from an EMBL/GenBank/DDBJ whole genome shotgun (WGS) entry which is preliminary data.</text>
</comment>
<dbReference type="SUPFAM" id="SSF46785">
    <property type="entry name" value="Winged helix' DNA-binding domain"/>
    <property type="match status" value="1"/>
</dbReference>
<dbReference type="Gene3D" id="3.40.190.290">
    <property type="match status" value="1"/>
</dbReference>
<dbReference type="InterPro" id="IPR036390">
    <property type="entry name" value="WH_DNA-bd_sf"/>
</dbReference>
<dbReference type="PANTHER" id="PTHR30346:SF28">
    <property type="entry name" value="HTH-TYPE TRANSCRIPTIONAL REGULATOR CYNR"/>
    <property type="match status" value="1"/>
</dbReference>
<keyword evidence="2" id="KW-0805">Transcription regulation</keyword>
<evidence type="ECO:0000256" key="3">
    <source>
        <dbReference type="ARBA" id="ARBA00023125"/>
    </source>
</evidence>
<name>A0ABQ5QP91_9ACTN</name>
<keyword evidence="4" id="KW-0804">Transcription</keyword>
<accession>A0ABQ5QP91</accession>
<feature type="compositionally biased region" description="Basic and acidic residues" evidence="5">
    <location>
        <begin position="317"/>
        <end position="331"/>
    </location>
</feature>
<dbReference type="SUPFAM" id="SSF53850">
    <property type="entry name" value="Periplasmic binding protein-like II"/>
    <property type="match status" value="1"/>
</dbReference>
<comment type="similarity">
    <text evidence="1">Belongs to the LysR transcriptional regulatory family.</text>
</comment>
<organism evidence="7 8">
    <name type="scientific">Phytohabitans aurantiacus</name>
    <dbReference type="NCBI Taxonomy" id="3016789"/>
    <lineage>
        <taxon>Bacteria</taxon>
        <taxon>Bacillati</taxon>
        <taxon>Actinomycetota</taxon>
        <taxon>Actinomycetes</taxon>
        <taxon>Micromonosporales</taxon>
        <taxon>Micromonosporaceae</taxon>
    </lineage>
</organism>
<evidence type="ECO:0000256" key="5">
    <source>
        <dbReference type="SAM" id="MobiDB-lite"/>
    </source>
</evidence>
<gene>
    <name evidence="7" type="ORF">Pa4123_16470</name>
</gene>
<evidence type="ECO:0000313" key="8">
    <source>
        <dbReference type="Proteomes" id="UP001144280"/>
    </source>
</evidence>
<dbReference type="Gene3D" id="1.10.10.10">
    <property type="entry name" value="Winged helix-like DNA-binding domain superfamily/Winged helix DNA-binding domain"/>
    <property type="match status" value="1"/>
</dbReference>
<evidence type="ECO:0000256" key="2">
    <source>
        <dbReference type="ARBA" id="ARBA00023015"/>
    </source>
</evidence>
<feature type="region of interest" description="Disordered" evidence="5">
    <location>
        <begin position="317"/>
        <end position="343"/>
    </location>
</feature>
<dbReference type="Proteomes" id="UP001144280">
    <property type="component" value="Unassembled WGS sequence"/>
</dbReference>
<evidence type="ECO:0000313" key="7">
    <source>
        <dbReference type="EMBL" id="GLH96373.1"/>
    </source>
</evidence>
<dbReference type="InterPro" id="IPR005119">
    <property type="entry name" value="LysR_subst-bd"/>
</dbReference>